<dbReference type="EMBL" id="CP029145">
    <property type="protein sequence ID" value="AWM32848.1"/>
    <property type="molecule type" value="Genomic_DNA"/>
</dbReference>
<gene>
    <name evidence="2" type="ORF">DDQ68_08675</name>
</gene>
<sequence>MKPFTYAALLSTWALPAAAQAKLNLRLKHELDSIYEVDQRYRAMLFDPRINRNPDSLAAALGVTKATLNATIMDQMHRVDATDLGRVQAIVKQYGYPGKSLVGAPTNEAVWSVIQHTPATIPQNLPMMKAAADQGELPFFRYATMLDRQLMNDGKEQLYGTQVRSYNGQPPFVWPIQGPAQVNQRRRQAGFKDTVEENAAVLGVAYKMLTLGDVAKMPK</sequence>
<feature type="chain" id="PRO_5016277981" evidence="1">
    <location>
        <begin position="20"/>
        <end position="219"/>
    </location>
</feature>
<organism evidence="2 3">
    <name type="scientific">Hymenobacter nivis</name>
    <dbReference type="NCBI Taxonomy" id="1850093"/>
    <lineage>
        <taxon>Bacteria</taxon>
        <taxon>Pseudomonadati</taxon>
        <taxon>Bacteroidota</taxon>
        <taxon>Cytophagia</taxon>
        <taxon>Cytophagales</taxon>
        <taxon>Hymenobacteraceae</taxon>
        <taxon>Hymenobacter</taxon>
    </lineage>
</organism>
<proteinExistence type="predicted"/>
<dbReference type="AlphaFoldDB" id="A0A2Z3GIF9"/>
<name>A0A2Z3GIF9_9BACT</name>
<evidence type="ECO:0000313" key="3">
    <source>
        <dbReference type="Proteomes" id="UP000245999"/>
    </source>
</evidence>
<evidence type="ECO:0000313" key="2">
    <source>
        <dbReference type="EMBL" id="AWM32848.1"/>
    </source>
</evidence>
<accession>A0A2Z3GIF9</accession>
<feature type="signal peptide" evidence="1">
    <location>
        <begin position="1"/>
        <end position="19"/>
    </location>
</feature>
<dbReference type="Pfam" id="PF20329">
    <property type="entry name" value="DUF6624"/>
    <property type="match status" value="1"/>
</dbReference>
<keyword evidence="1" id="KW-0732">Signal</keyword>
<dbReference type="KEGG" id="hnv:DDQ68_08675"/>
<protein>
    <submittedName>
        <fullName evidence="2">Uncharacterized protein</fullName>
    </submittedName>
</protein>
<evidence type="ECO:0000256" key="1">
    <source>
        <dbReference type="SAM" id="SignalP"/>
    </source>
</evidence>
<dbReference type="InterPro" id="IPR046732">
    <property type="entry name" value="DUF6624"/>
</dbReference>
<dbReference type="OrthoDB" id="1164858at2"/>
<dbReference type="Proteomes" id="UP000245999">
    <property type="component" value="Chromosome"/>
</dbReference>
<keyword evidence="3" id="KW-1185">Reference proteome</keyword>
<reference evidence="3" key="1">
    <citation type="submission" date="2018-04" db="EMBL/GenBank/DDBJ databases">
        <title>Complete genome of Antarctic heterotrophic bacterium Hymenobacter nivis.</title>
        <authorList>
            <person name="Terashima M."/>
        </authorList>
    </citation>
    <scope>NUCLEOTIDE SEQUENCE [LARGE SCALE GENOMIC DNA]</scope>
    <source>
        <strain evidence="3">NBRC 111535</strain>
    </source>
</reference>
<dbReference type="RefSeq" id="WP_109655944.1">
    <property type="nucleotide sequence ID" value="NZ_CP029145.1"/>
</dbReference>